<dbReference type="EMBL" id="BMAV01020258">
    <property type="protein sequence ID" value="GFY73654.1"/>
    <property type="molecule type" value="Genomic_DNA"/>
</dbReference>
<dbReference type="InterPro" id="IPR036397">
    <property type="entry name" value="RNaseH_sf"/>
</dbReference>
<dbReference type="GO" id="GO:0044547">
    <property type="term" value="F:DNA topoisomerase binding"/>
    <property type="evidence" value="ECO:0007669"/>
    <property type="project" value="TreeGrafter"/>
</dbReference>
<dbReference type="GO" id="GO:0000793">
    <property type="term" value="C:condensed chromosome"/>
    <property type="evidence" value="ECO:0007669"/>
    <property type="project" value="TreeGrafter"/>
</dbReference>
<dbReference type="InterPro" id="IPR041426">
    <property type="entry name" value="Mos1_HTH"/>
</dbReference>
<feature type="domain" description="Mos1 transposase HTH" evidence="1">
    <location>
        <begin position="5"/>
        <end position="54"/>
    </location>
</feature>
<dbReference type="AlphaFoldDB" id="A0A8X7CI44"/>
<dbReference type="GO" id="GO:0046975">
    <property type="term" value="F:histone H3K36 methyltransferase activity"/>
    <property type="evidence" value="ECO:0007669"/>
    <property type="project" value="TreeGrafter"/>
</dbReference>
<gene>
    <name evidence="2" type="primary">NCL1_32508</name>
    <name evidence="2" type="ORF">TNIN_251111</name>
</gene>
<comment type="caution">
    <text evidence="2">The sequence shown here is derived from an EMBL/GenBank/DDBJ whole genome shotgun (WGS) entry which is preliminary data.</text>
</comment>
<dbReference type="Pfam" id="PF01359">
    <property type="entry name" value="Transposase_1"/>
    <property type="match status" value="1"/>
</dbReference>
<dbReference type="OrthoDB" id="616263at2759"/>
<dbReference type="GO" id="GO:0035861">
    <property type="term" value="C:site of double-strand break"/>
    <property type="evidence" value="ECO:0007669"/>
    <property type="project" value="TreeGrafter"/>
</dbReference>
<protein>
    <submittedName>
        <fullName evidence="2">Histone-lysine N-methyltransferase SETMAR</fullName>
    </submittedName>
</protein>
<evidence type="ECO:0000313" key="2">
    <source>
        <dbReference type="EMBL" id="GFY73654.1"/>
    </source>
</evidence>
<organism evidence="2 3">
    <name type="scientific">Trichonephila inaurata madagascariensis</name>
    <dbReference type="NCBI Taxonomy" id="2747483"/>
    <lineage>
        <taxon>Eukaryota</taxon>
        <taxon>Metazoa</taxon>
        <taxon>Ecdysozoa</taxon>
        <taxon>Arthropoda</taxon>
        <taxon>Chelicerata</taxon>
        <taxon>Arachnida</taxon>
        <taxon>Araneae</taxon>
        <taxon>Araneomorphae</taxon>
        <taxon>Entelegynae</taxon>
        <taxon>Araneoidea</taxon>
        <taxon>Nephilidae</taxon>
        <taxon>Trichonephila</taxon>
        <taxon>Trichonephila inaurata</taxon>
    </lineage>
</organism>
<dbReference type="GO" id="GO:0005634">
    <property type="term" value="C:nucleus"/>
    <property type="evidence" value="ECO:0007669"/>
    <property type="project" value="TreeGrafter"/>
</dbReference>
<name>A0A8X7CI44_9ARAC</name>
<dbReference type="GO" id="GO:0000014">
    <property type="term" value="F:single-stranded DNA endodeoxyribonuclease activity"/>
    <property type="evidence" value="ECO:0007669"/>
    <property type="project" value="TreeGrafter"/>
</dbReference>
<dbReference type="GO" id="GO:0000729">
    <property type="term" value="P:DNA double-strand break processing"/>
    <property type="evidence" value="ECO:0007669"/>
    <property type="project" value="TreeGrafter"/>
</dbReference>
<dbReference type="InterPro" id="IPR052709">
    <property type="entry name" value="Transposase-MT_Hybrid"/>
</dbReference>
<evidence type="ECO:0000313" key="3">
    <source>
        <dbReference type="Proteomes" id="UP000886998"/>
    </source>
</evidence>
<dbReference type="GO" id="GO:0044774">
    <property type="term" value="P:mitotic DNA integrity checkpoint signaling"/>
    <property type="evidence" value="ECO:0007669"/>
    <property type="project" value="TreeGrafter"/>
</dbReference>
<dbReference type="Gene3D" id="3.30.420.10">
    <property type="entry name" value="Ribonuclease H-like superfamily/Ribonuclease H"/>
    <property type="match status" value="1"/>
</dbReference>
<keyword evidence="3" id="KW-1185">Reference proteome</keyword>
<dbReference type="PANTHER" id="PTHR46060:SF2">
    <property type="entry name" value="HISTONE-LYSINE N-METHYLTRANSFERASE SETMAR"/>
    <property type="match status" value="1"/>
</dbReference>
<evidence type="ECO:0000259" key="1">
    <source>
        <dbReference type="Pfam" id="PF17906"/>
    </source>
</evidence>
<dbReference type="Gene3D" id="1.10.10.1450">
    <property type="match status" value="1"/>
</dbReference>
<dbReference type="PANTHER" id="PTHR46060">
    <property type="entry name" value="MARINER MOS1 TRANSPOSASE-LIKE PROTEIN"/>
    <property type="match status" value="1"/>
</dbReference>
<dbReference type="Pfam" id="PF17906">
    <property type="entry name" value="HTH_48"/>
    <property type="match status" value="1"/>
</dbReference>
<dbReference type="GO" id="GO:0003690">
    <property type="term" value="F:double-stranded DNA binding"/>
    <property type="evidence" value="ECO:0007669"/>
    <property type="project" value="TreeGrafter"/>
</dbReference>
<dbReference type="GO" id="GO:0006303">
    <property type="term" value="P:double-strand break repair via nonhomologous end joining"/>
    <property type="evidence" value="ECO:0007669"/>
    <property type="project" value="TreeGrafter"/>
</dbReference>
<dbReference type="GO" id="GO:0015074">
    <property type="term" value="P:DNA integration"/>
    <property type="evidence" value="ECO:0007669"/>
    <property type="project" value="TreeGrafter"/>
</dbReference>
<dbReference type="GO" id="GO:0031297">
    <property type="term" value="P:replication fork processing"/>
    <property type="evidence" value="ECO:0007669"/>
    <property type="project" value="TreeGrafter"/>
</dbReference>
<reference evidence="2" key="1">
    <citation type="submission" date="2020-08" db="EMBL/GenBank/DDBJ databases">
        <title>Multicomponent nature underlies the extraordinary mechanical properties of spider dragline silk.</title>
        <authorList>
            <person name="Kono N."/>
            <person name="Nakamura H."/>
            <person name="Mori M."/>
            <person name="Yoshida Y."/>
            <person name="Ohtoshi R."/>
            <person name="Malay A.D."/>
            <person name="Moran D.A.P."/>
            <person name="Tomita M."/>
            <person name="Numata K."/>
            <person name="Arakawa K."/>
        </authorList>
    </citation>
    <scope>NUCLEOTIDE SEQUENCE</scope>
</reference>
<proteinExistence type="predicted"/>
<accession>A0A8X7CI44</accession>
<dbReference type="GO" id="GO:0003697">
    <property type="term" value="F:single-stranded DNA binding"/>
    <property type="evidence" value="ECO:0007669"/>
    <property type="project" value="TreeGrafter"/>
</dbReference>
<dbReference type="Proteomes" id="UP000886998">
    <property type="component" value="Unassembled WGS sequence"/>
</dbReference>
<dbReference type="InterPro" id="IPR001888">
    <property type="entry name" value="Transposase_1"/>
</dbReference>
<dbReference type="GO" id="GO:0042800">
    <property type="term" value="F:histone H3K4 methyltransferase activity"/>
    <property type="evidence" value="ECO:0007669"/>
    <property type="project" value="TreeGrafter"/>
</dbReference>
<sequence>MEVSKELVRGCLLYDFKVGLSVAASSHRICQAFGDSAVNERTAGHWFQKFRSGDLSLCDKARTGRPQALDDEALQAAIEKDNSQTCGELVRQFNTSSETVRLHLHRLGKTYKLSKWVPHTLLEVHKQQRVTACLSLLSLYRSSSIFNRVLPSDEKWVLYDKPKRSKHWLSPQDTVPHSVRPPIHPPKIVLCVCWTCRQVVHYELLPTVTADLYSQQLKRVQQALHQKEPALVN</sequence>